<dbReference type="Pfam" id="PF05860">
    <property type="entry name" value="TPS"/>
    <property type="match status" value="1"/>
</dbReference>
<feature type="domain" description="Filamentous haemagglutinin FhaB/tRNA nuclease CdiA-like TPS" evidence="4">
    <location>
        <begin position="53"/>
        <end position="164"/>
    </location>
</feature>
<accession>A0ABX9GK71</accession>
<dbReference type="Proteomes" id="UP000252124">
    <property type="component" value="Unassembled WGS sequence"/>
</dbReference>
<gene>
    <name evidence="5" type="ORF">DFP87_1011240</name>
</gene>
<dbReference type="SMART" id="SM00912">
    <property type="entry name" value="Haemagg_act"/>
    <property type="match status" value="1"/>
</dbReference>
<sequence>MNKSYTVVWNESKGCWSVAGESAKQRGKSSCSGVRAGVMAAVVMGLSALMPVAHALPTGATVTHGTAQVGTYGKEMVITQSTPKAVIDWNAFGIAAGERVTFSQRTSDMTLNYVSGNSPTTINGSLNAQGKIFIVNPNGIVFNSGASVNVGSLVASTLKVDPDSFYNNTNGEFVFEAAGTNGVRNNGGVITAISGDVLLLGAQATNMGTIQSHRGTTALAAGDKITVSMGSGLVKVEINAAVANALARNSGTIRADGGQVLLQASASNASPLSTVVNNSGVIEAKTLNNMPGKIVLHGGTQGTVEVAGRLSATGLTSYGNGGAIEASGKNVRVRLGATIDTRATNGSTGAFKLTSDGINIESTATSTNPTLHADTLNRTLATTNVELASAADDIVVNAPLNWTSGNSLTLNAQHGGAGKAVLNGTLSASGANSTLNLLADERIDISDRILLNGPNARIALTTTAAAPGTGGASGKPATANYVLRGPDANITLSGAGAGFLSNNIYHTVIQDQAALQAINNNLNGLYVLGTDLQGAETFQPIGGAYGSFNGVFDGMGHTLTNFSVATTGDNLGLFSSSAGIIRNLNLASMYVTSTNANVASMSIGALAGRNTGMIDNVKVTNTTVNGNAYRANVVGGLVGTNQKGTISNSAFSGSVFSNTYTSSVGGLVGVNRSNGNILSSQASGVVSGVLQHNGLGGIGGLVGFNEASHIQDSTSAVEVSARSASLNVGGLVGSNRNGTLTNVSSTGTVSGDASSNVGGLVGVNIGDITLADSSGQVFAASGSSAGGLVGAHNGGKISTASASGKVSGYDGANTGGLVGANNGSLEDVKASNIVEDWQYAGNIGGLVGYNGFNGSIQNGESSSESVSTYYGYGNAGTRMGGLVGANDGNILFGISNVEKVIGGNYAAVGGLVGYNSGSIIASNAASLTQGGEYSTTGGLAGVNAGKIIAGTASGTVIGNDYATIGGLVGQNLVDGIIEHSTAEGLVTGQPVGSYYYSGTGMALGGLVGINQGEVNDSTASGQVDFRHNMSQAFGGLAAINYGTMQGNSVWGQAAQVPIVGTNYGWINMFH</sequence>
<dbReference type="InterPro" id="IPR050909">
    <property type="entry name" value="Bact_Autotransporter_VF"/>
</dbReference>
<comment type="caution">
    <text evidence="5">The sequence shown here is derived from an EMBL/GenBank/DDBJ whole genome shotgun (WGS) entry which is preliminary data.</text>
</comment>
<dbReference type="Gene3D" id="2.160.20.10">
    <property type="entry name" value="Single-stranded right-handed beta-helix, Pectin lyase-like"/>
    <property type="match status" value="1"/>
</dbReference>
<dbReference type="EMBL" id="QNRM01000001">
    <property type="protein sequence ID" value="RBP24730.1"/>
    <property type="molecule type" value="Genomic_DNA"/>
</dbReference>
<evidence type="ECO:0000256" key="3">
    <source>
        <dbReference type="ARBA" id="ARBA00022729"/>
    </source>
</evidence>
<dbReference type="InterPro" id="IPR011050">
    <property type="entry name" value="Pectin_lyase_fold/virulence"/>
</dbReference>
<keyword evidence="3" id="KW-0732">Signal</keyword>
<dbReference type="InterPro" id="IPR011493">
    <property type="entry name" value="GLUG"/>
</dbReference>
<evidence type="ECO:0000313" key="5">
    <source>
        <dbReference type="EMBL" id="RBP24730.1"/>
    </source>
</evidence>
<comment type="subcellular location">
    <subcellularLocation>
        <location evidence="1">Secreted</location>
    </subcellularLocation>
</comment>
<keyword evidence="6" id="KW-1185">Reference proteome</keyword>
<organism evidence="5 6">
    <name type="scientific">Achromobacter marplatensis</name>
    <dbReference type="NCBI Taxonomy" id="470868"/>
    <lineage>
        <taxon>Bacteria</taxon>
        <taxon>Pseudomonadati</taxon>
        <taxon>Pseudomonadota</taxon>
        <taxon>Betaproteobacteria</taxon>
        <taxon>Burkholderiales</taxon>
        <taxon>Alcaligenaceae</taxon>
        <taxon>Achromobacter</taxon>
    </lineage>
</organism>
<dbReference type="NCBIfam" id="TIGR01901">
    <property type="entry name" value="adhes_NPXG"/>
    <property type="match status" value="1"/>
</dbReference>
<name>A0ABX9GK71_9BURK</name>
<reference evidence="5 6" key="1">
    <citation type="submission" date="2018-06" db="EMBL/GenBank/DDBJ databases">
        <title>Genomic Encyclopedia of Type Strains, Phase III (KMG-III): the genomes of soil and plant-associated and newly described type strains.</title>
        <authorList>
            <person name="Whitman W."/>
        </authorList>
    </citation>
    <scope>NUCLEOTIDE SEQUENCE [LARGE SCALE GENOMIC DNA]</scope>
    <source>
        <strain evidence="5 6">CECT 7342</strain>
    </source>
</reference>
<proteinExistence type="predicted"/>
<dbReference type="SUPFAM" id="SSF51126">
    <property type="entry name" value="Pectin lyase-like"/>
    <property type="match status" value="1"/>
</dbReference>
<dbReference type="InterPro" id="IPR008638">
    <property type="entry name" value="FhaB/CdiA-like_TPS"/>
</dbReference>
<evidence type="ECO:0000313" key="6">
    <source>
        <dbReference type="Proteomes" id="UP000252124"/>
    </source>
</evidence>
<dbReference type="PANTHER" id="PTHR12338:SF8">
    <property type="entry name" value="HEME_HEMOPEXIN-BINDING PROTEIN"/>
    <property type="match status" value="1"/>
</dbReference>
<evidence type="ECO:0000259" key="4">
    <source>
        <dbReference type="SMART" id="SM00912"/>
    </source>
</evidence>
<protein>
    <submittedName>
        <fullName evidence="5">Filamentous hemagglutinin family protein</fullName>
    </submittedName>
</protein>
<dbReference type="RefSeq" id="WP_158218643.1">
    <property type="nucleotide sequence ID" value="NZ_CADIJU010000001.1"/>
</dbReference>
<dbReference type="InterPro" id="IPR012334">
    <property type="entry name" value="Pectin_lyas_fold"/>
</dbReference>
<dbReference type="GeneID" id="99728338"/>
<dbReference type="Pfam" id="PF13018">
    <property type="entry name" value="ESPR"/>
    <property type="match status" value="1"/>
</dbReference>
<keyword evidence="2" id="KW-0964">Secreted</keyword>
<dbReference type="Pfam" id="PF07581">
    <property type="entry name" value="Glug"/>
    <property type="match status" value="2"/>
</dbReference>
<evidence type="ECO:0000256" key="2">
    <source>
        <dbReference type="ARBA" id="ARBA00022525"/>
    </source>
</evidence>
<dbReference type="InterPro" id="IPR024973">
    <property type="entry name" value="ESPR"/>
</dbReference>
<evidence type="ECO:0000256" key="1">
    <source>
        <dbReference type="ARBA" id="ARBA00004613"/>
    </source>
</evidence>
<dbReference type="PANTHER" id="PTHR12338">
    <property type="entry name" value="AUTOTRANSPORTER"/>
    <property type="match status" value="1"/>
</dbReference>
<dbReference type="Gene3D" id="2.160.20.110">
    <property type="match status" value="2"/>
</dbReference>